<keyword evidence="2" id="KW-0973">c-di-GMP</keyword>
<feature type="domain" description="EAL" evidence="5">
    <location>
        <begin position="458"/>
        <end position="712"/>
    </location>
</feature>
<evidence type="ECO:0000259" key="6">
    <source>
        <dbReference type="PROSITE" id="PS50887"/>
    </source>
</evidence>
<sequence>MGRYMTALESFAPRWFLKCVNCCIKKPLSMFTEASLDMTSDAIITVDAKGIIQYCNRSTFNLLNLGRDELIGRSFSEMVQLFNDKSACSEVNFFERFCSTEPFFDRECPLFLHRPDGSDVAVEDCAVPIELPESREPGALIVLRNISERKRAQDALDLSDRMFQDLLNFVPDALLIAEVNGKITLVNTKAARMFGYGRAELIGMDLFALIPFCPFHENRAQLLCGCADNNIDSSLCEISCLKKEGGTFPGEVNFGLLDSIEGRLLIAVVRDISQRKQFERQISYQTTHNELTRLPNRALLLERLDDAIVRARLNRTMVGLMFVDLDNFKNINDTLSHGIGDAFLCEIATRLLGLLPAFDELAHIGGDEFVLMFENVRDREELDGVAQRVLETIDQPCDIDDRRIQVSASIGITVFPDDGDDTLTLQRNADMAMYRAKEKGRNSFAFYCRDMHKTQQMRLEISNALRQALENREFELHYQPKLNLHTGRISSAEALIRWQHPEKGMIAPGFFIPLAEEYGLIVDIGAWVIDESCRQISQWRAEGMAPLRVSVNLSAGQCRRDDIYTRVMKTLSLYGVESKYLELEVTESMVLHDPEQALQVFRALSDDGVQIAIDDFGTGYSSFSYLRRFPSKALKIDKSFVDGLADDIGNLEIIRAIVSVAHNLGMRVVAEGVETIEQFDLLRDNGCDYIQGYIISRPVRASEIAGFIVESERRLWNKGV</sequence>
<protein>
    <recommendedName>
        <fullName evidence="1">cyclic-guanylate-specific phosphodiesterase</fullName>
        <ecNumber evidence="1">3.1.4.52</ecNumber>
    </recommendedName>
</protein>
<dbReference type="SMART" id="SM00091">
    <property type="entry name" value="PAS"/>
    <property type="match status" value="2"/>
</dbReference>
<evidence type="ECO:0000259" key="4">
    <source>
        <dbReference type="PROSITE" id="PS50113"/>
    </source>
</evidence>
<dbReference type="SUPFAM" id="SSF55073">
    <property type="entry name" value="Nucleotide cyclase"/>
    <property type="match status" value="1"/>
</dbReference>
<proteinExistence type="predicted"/>
<dbReference type="SUPFAM" id="SSF141868">
    <property type="entry name" value="EAL domain-like"/>
    <property type="match status" value="1"/>
</dbReference>
<dbReference type="Pfam" id="PF00563">
    <property type="entry name" value="EAL"/>
    <property type="match status" value="1"/>
</dbReference>
<feature type="domain" description="PAS" evidence="3">
    <location>
        <begin position="36"/>
        <end position="86"/>
    </location>
</feature>
<dbReference type="InterPro" id="IPR001633">
    <property type="entry name" value="EAL_dom"/>
</dbReference>
<dbReference type="InterPro" id="IPR000700">
    <property type="entry name" value="PAS-assoc_C"/>
</dbReference>
<dbReference type="KEGG" id="mbur:EQU24_10570"/>
<dbReference type="InterPro" id="IPR000160">
    <property type="entry name" value="GGDEF_dom"/>
</dbReference>
<evidence type="ECO:0000259" key="5">
    <source>
        <dbReference type="PROSITE" id="PS50883"/>
    </source>
</evidence>
<dbReference type="InterPro" id="IPR029787">
    <property type="entry name" value="Nucleotide_cyclase"/>
</dbReference>
<dbReference type="InterPro" id="IPR035919">
    <property type="entry name" value="EAL_sf"/>
</dbReference>
<dbReference type="Gene3D" id="3.20.20.450">
    <property type="entry name" value="EAL domain"/>
    <property type="match status" value="1"/>
</dbReference>
<dbReference type="CDD" id="cd01949">
    <property type="entry name" value="GGDEF"/>
    <property type="match status" value="1"/>
</dbReference>
<dbReference type="Proteomes" id="UP000305881">
    <property type="component" value="Chromosome"/>
</dbReference>
<dbReference type="SMART" id="SM00267">
    <property type="entry name" value="GGDEF"/>
    <property type="match status" value="1"/>
</dbReference>
<evidence type="ECO:0000256" key="1">
    <source>
        <dbReference type="ARBA" id="ARBA00012282"/>
    </source>
</evidence>
<dbReference type="InterPro" id="IPR035965">
    <property type="entry name" value="PAS-like_dom_sf"/>
</dbReference>
<dbReference type="NCBIfam" id="TIGR00229">
    <property type="entry name" value="sensory_box"/>
    <property type="match status" value="2"/>
</dbReference>
<feature type="domain" description="GGDEF" evidence="6">
    <location>
        <begin position="316"/>
        <end position="449"/>
    </location>
</feature>
<dbReference type="InterPro" id="IPR052155">
    <property type="entry name" value="Biofilm_reg_signaling"/>
</dbReference>
<dbReference type="EMBL" id="CP035467">
    <property type="protein sequence ID" value="QCW82629.1"/>
    <property type="molecule type" value="Genomic_DNA"/>
</dbReference>
<evidence type="ECO:0000313" key="8">
    <source>
        <dbReference type="Proteomes" id="UP000305881"/>
    </source>
</evidence>
<dbReference type="Gene3D" id="3.30.70.270">
    <property type="match status" value="1"/>
</dbReference>
<reference evidence="8" key="1">
    <citation type="journal article" date="2019" name="J. Bacteriol.">
        <title>A Mutagenic Screen Identifies a TonB-Dependent Receptor Required for the Lanthanide Metal Switch in the Type I Methanotroph 'Methylotuvimicrobium buryatense' 5GB1C.</title>
        <authorList>
            <person name="Groom J.D."/>
            <person name="Ford S.M."/>
            <person name="Pesesky M.W."/>
            <person name="Lidstrom M.E."/>
        </authorList>
    </citation>
    <scope>NUCLEOTIDE SEQUENCE [LARGE SCALE GENOMIC DNA]</scope>
    <source>
        <strain evidence="8">5GB1C</strain>
    </source>
</reference>
<gene>
    <name evidence="7" type="ORF">EQU24_10570</name>
</gene>
<dbReference type="CDD" id="cd00130">
    <property type="entry name" value="PAS"/>
    <property type="match status" value="2"/>
</dbReference>
<dbReference type="PANTHER" id="PTHR44757:SF2">
    <property type="entry name" value="BIOFILM ARCHITECTURE MAINTENANCE PROTEIN MBAA"/>
    <property type="match status" value="1"/>
</dbReference>
<dbReference type="PROSITE" id="PS50113">
    <property type="entry name" value="PAC"/>
    <property type="match status" value="1"/>
</dbReference>
<dbReference type="GO" id="GO:0071111">
    <property type="term" value="F:cyclic-guanylate-specific phosphodiesterase activity"/>
    <property type="evidence" value="ECO:0007669"/>
    <property type="project" value="UniProtKB-EC"/>
</dbReference>
<dbReference type="OrthoDB" id="9804951at2"/>
<dbReference type="NCBIfam" id="TIGR00254">
    <property type="entry name" value="GGDEF"/>
    <property type="match status" value="1"/>
</dbReference>
<dbReference type="Pfam" id="PF13426">
    <property type="entry name" value="PAS_9"/>
    <property type="match status" value="2"/>
</dbReference>
<dbReference type="Gene3D" id="3.30.450.20">
    <property type="entry name" value="PAS domain"/>
    <property type="match status" value="2"/>
</dbReference>
<keyword evidence="8" id="KW-1185">Reference proteome</keyword>
<dbReference type="STRING" id="675511.GCA_000341735_00925"/>
<feature type="domain" description="PAS" evidence="3">
    <location>
        <begin position="159"/>
        <end position="207"/>
    </location>
</feature>
<organism evidence="7 8">
    <name type="scientific">Methylotuvimicrobium buryatense</name>
    <name type="common">Methylomicrobium buryatense</name>
    <dbReference type="NCBI Taxonomy" id="95641"/>
    <lineage>
        <taxon>Bacteria</taxon>
        <taxon>Pseudomonadati</taxon>
        <taxon>Pseudomonadota</taxon>
        <taxon>Gammaproteobacteria</taxon>
        <taxon>Methylococcales</taxon>
        <taxon>Methylococcaceae</taxon>
        <taxon>Methylotuvimicrobium</taxon>
    </lineage>
</organism>
<dbReference type="InterPro" id="IPR000014">
    <property type="entry name" value="PAS"/>
</dbReference>
<evidence type="ECO:0000256" key="2">
    <source>
        <dbReference type="ARBA" id="ARBA00022636"/>
    </source>
</evidence>
<evidence type="ECO:0000313" key="7">
    <source>
        <dbReference type="EMBL" id="QCW82629.1"/>
    </source>
</evidence>
<dbReference type="PROSITE" id="PS50887">
    <property type="entry name" value="GGDEF"/>
    <property type="match status" value="1"/>
</dbReference>
<dbReference type="EC" id="3.1.4.52" evidence="1"/>
<dbReference type="PANTHER" id="PTHR44757">
    <property type="entry name" value="DIGUANYLATE CYCLASE DGCP"/>
    <property type="match status" value="1"/>
</dbReference>
<dbReference type="PROSITE" id="PS50883">
    <property type="entry name" value="EAL"/>
    <property type="match status" value="1"/>
</dbReference>
<dbReference type="InterPro" id="IPR043128">
    <property type="entry name" value="Rev_trsase/Diguanyl_cyclase"/>
</dbReference>
<evidence type="ECO:0000259" key="3">
    <source>
        <dbReference type="PROSITE" id="PS50112"/>
    </source>
</evidence>
<dbReference type="SMART" id="SM00052">
    <property type="entry name" value="EAL"/>
    <property type="match status" value="1"/>
</dbReference>
<dbReference type="Pfam" id="PF00990">
    <property type="entry name" value="GGDEF"/>
    <property type="match status" value="1"/>
</dbReference>
<dbReference type="AlphaFoldDB" id="A0A4P9UMR1"/>
<dbReference type="CDD" id="cd01948">
    <property type="entry name" value="EAL"/>
    <property type="match status" value="1"/>
</dbReference>
<feature type="domain" description="PAC" evidence="4">
    <location>
        <begin position="106"/>
        <end position="158"/>
    </location>
</feature>
<accession>A0A4P9UMR1</accession>
<dbReference type="FunFam" id="3.20.20.450:FF:000001">
    <property type="entry name" value="Cyclic di-GMP phosphodiesterase yahA"/>
    <property type="match status" value="1"/>
</dbReference>
<dbReference type="PROSITE" id="PS50112">
    <property type="entry name" value="PAS"/>
    <property type="match status" value="2"/>
</dbReference>
<dbReference type="SUPFAM" id="SSF55785">
    <property type="entry name" value="PYP-like sensor domain (PAS domain)"/>
    <property type="match status" value="2"/>
</dbReference>
<name>A0A4P9UMR1_METBY</name>